<dbReference type="EMBL" id="BGZK01000158">
    <property type="protein sequence ID" value="GBP24171.1"/>
    <property type="molecule type" value="Genomic_DNA"/>
</dbReference>
<keyword evidence="2" id="KW-1185">Reference proteome</keyword>
<comment type="caution">
    <text evidence="1">The sequence shown here is derived from an EMBL/GenBank/DDBJ whole genome shotgun (WGS) entry which is preliminary data.</text>
</comment>
<sequence length="214" mass="24166">MPELVRGVNSNIYLKILYYLKIYLAFVKIKSDYKYGSRVYELPNHYFVVDVDTSCKQVKNLFEGFHLVGVGAPYPGSAYSEEGVHKLAQRHSPQPGGVATGVVERTTPWQQSLHRLDEDYSNTGLGLRNCEVRDPSTSPRWHDGCFIGVRTIPNCKLPFFGMLHRRRARSMRKRVDGPGAVVAGDTAVVLADKCPKYYRVVDTRYRTPISAPIV</sequence>
<name>A0A4C1UCK1_EUMVA</name>
<organism evidence="1 2">
    <name type="scientific">Eumeta variegata</name>
    <name type="common">Bagworm moth</name>
    <name type="synonym">Eumeta japonica</name>
    <dbReference type="NCBI Taxonomy" id="151549"/>
    <lineage>
        <taxon>Eukaryota</taxon>
        <taxon>Metazoa</taxon>
        <taxon>Ecdysozoa</taxon>
        <taxon>Arthropoda</taxon>
        <taxon>Hexapoda</taxon>
        <taxon>Insecta</taxon>
        <taxon>Pterygota</taxon>
        <taxon>Neoptera</taxon>
        <taxon>Endopterygota</taxon>
        <taxon>Lepidoptera</taxon>
        <taxon>Glossata</taxon>
        <taxon>Ditrysia</taxon>
        <taxon>Tineoidea</taxon>
        <taxon>Psychidae</taxon>
        <taxon>Oiketicinae</taxon>
        <taxon>Eumeta</taxon>
    </lineage>
</organism>
<dbReference type="AlphaFoldDB" id="A0A4C1UCK1"/>
<evidence type="ECO:0000313" key="1">
    <source>
        <dbReference type="EMBL" id="GBP24171.1"/>
    </source>
</evidence>
<proteinExistence type="predicted"/>
<accession>A0A4C1UCK1</accession>
<gene>
    <name evidence="1" type="ORF">EVAR_10395_1</name>
</gene>
<dbReference type="Proteomes" id="UP000299102">
    <property type="component" value="Unassembled WGS sequence"/>
</dbReference>
<evidence type="ECO:0000313" key="2">
    <source>
        <dbReference type="Proteomes" id="UP000299102"/>
    </source>
</evidence>
<reference evidence="1 2" key="1">
    <citation type="journal article" date="2019" name="Commun. Biol.">
        <title>The bagworm genome reveals a unique fibroin gene that provides high tensile strength.</title>
        <authorList>
            <person name="Kono N."/>
            <person name="Nakamura H."/>
            <person name="Ohtoshi R."/>
            <person name="Tomita M."/>
            <person name="Numata K."/>
            <person name="Arakawa K."/>
        </authorList>
    </citation>
    <scope>NUCLEOTIDE SEQUENCE [LARGE SCALE GENOMIC DNA]</scope>
</reference>
<protein>
    <submittedName>
        <fullName evidence="1">Uncharacterized protein</fullName>
    </submittedName>
</protein>